<dbReference type="SUPFAM" id="SSF50044">
    <property type="entry name" value="SH3-domain"/>
    <property type="match status" value="1"/>
</dbReference>
<dbReference type="AlphaFoldDB" id="A0A814BFY2"/>
<keyword evidence="2" id="KW-1185">Reference proteome</keyword>
<dbReference type="EMBL" id="CAJNOC010002345">
    <property type="protein sequence ID" value="CAF0927753.1"/>
    <property type="molecule type" value="Genomic_DNA"/>
</dbReference>
<comment type="caution">
    <text evidence="1">The sequence shown here is derived from an EMBL/GenBank/DDBJ whole genome shotgun (WGS) entry which is preliminary data.</text>
</comment>
<dbReference type="OrthoDB" id="2163411at2759"/>
<dbReference type="Gene3D" id="2.30.30.40">
    <property type="entry name" value="SH3 Domains"/>
    <property type="match status" value="1"/>
</dbReference>
<organism evidence="1 2">
    <name type="scientific">Brachionus calyciflorus</name>
    <dbReference type="NCBI Taxonomy" id="104777"/>
    <lineage>
        <taxon>Eukaryota</taxon>
        <taxon>Metazoa</taxon>
        <taxon>Spiralia</taxon>
        <taxon>Gnathifera</taxon>
        <taxon>Rotifera</taxon>
        <taxon>Eurotatoria</taxon>
        <taxon>Monogononta</taxon>
        <taxon>Pseudotrocha</taxon>
        <taxon>Ploima</taxon>
        <taxon>Brachionidae</taxon>
        <taxon>Brachionus</taxon>
    </lineage>
</organism>
<gene>
    <name evidence="1" type="ORF">OXX778_LOCUS12736</name>
</gene>
<evidence type="ECO:0000313" key="2">
    <source>
        <dbReference type="Proteomes" id="UP000663879"/>
    </source>
</evidence>
<evidence type="ECO:0000313" key="1">
    <source>
        <dbReference type="EMBL" id="CAF0927753.1"/>
    </source>
</evidence>
<protein>
    <submittedName>
        <fullName evidence="1">Uncharacterized protein</fullName>
    </submittedName>
</protein>
<dbReference type="InterPro" id="IPR036028">
    <property type="entry name" value="SH3-like_dom_sf"/>
</dbReference>
<proteinExistence type="predicted"/>
<reference evidence="1" key="1">
    <citation type="submission" date="2021-02" db="EMBL/GenBank/DDBJ databases">
        <authorList>
            <person name="Nowell W R."/>
        </authorList>
    </citation>
    <scope>NUCLEOTIDE SEQUENCE</scope>
    <source>
        <strain evidence="1">Ploen Becks lab</strain>
    </source>
</reference>
<accession>A0A814BFY2</accession>
<dbReference type="Proteomes" id="UP000663879">
    <property type="component" value="Unassembled WGS sequence"/>
</dbReference>
<name>A0A814BFY2_9BILA</name>
<sequence length="150" mass="17654">MSFEFKYAQIGQTYPIPKTQLYLPGDIVQILYNFNDEESFVKNVMIETPIFDKISNIYLTFTTLPDHILYPDNNYTTLFVALSDFTQGERGDLVFRKDDLIVSEKSIDSNWLFSYNLKEQFNRGIFPITHKTSLVKNNNNINQQELFPRF</sequence>